<evidence type="ECO:0000259" key="2">
    <source>
        <dbReference type="Pfam" id="PF13649"/>
    </source>
</evidence>
<feature type="compositionally biased region" description="Polar residues" evidence="1">
    <location>
        <begin position="223"/>
        <end position="240"/>
    </location>
</feature>
<dbReference type="InterPro" id="IPR041698">
    <property type="entry name" value="Methyltransf_25"/>
</dbReference>
<evidence type="ECO:0000256" key="1">
    <source>
        <dbReference type="SAM" id="MobiDB-lite"/>
    </source>
</evidence>
<dbReference type="EMBL" id="HBED01031106">
    <property type="protein sequence ID" value="CAD8316753.1"/>
    <property type="molecule type" value="Transcribed_RNA"/>
</dbReference>
<protein>
    <recommendedName>
        <fullName evidence="2">Methyltransferase domain-containing protein</fullName>
    </recommendedName>
</protein>
<proteinExistence type="predicted"/>
<gene>
    <name evidence="3" type="ORF">TDUB1175_LOCUS15546</name>
</gene>
<dbReference type="AlphaFoldDB" id="A0A7R9W973"/>
<dbReference type="SUPFAM" id="SSF53335">
    <property type="entry name" value="S-adenosyl-L-methionine-dependent methyltransferases"/>
    <property type="match status" value="1"/>
</dbReference>
<dbReference type="PANTHER" id="PTHR43591:SF24">
    <property type="entry name" value="2-METHOXY-6-POLYPRENYL-1,4-BENZOQUINOL METHYLASE, MITOCHONDRIAL"/>
    <property type="match status" value="1"/>
</dbReference>
<feature type="region of interest" description="Disordered" evidence="1">
    <location>
        <begin position="319"/>
        <end position="338"/>
    </location>
</feature>
<feature type="compositionally biased region" description="Basic and acidic residues" evidence="1">
    <location>
        <begin position="324"/>
        <end position="336"/>
    </location>
</feature>
<accession>A0A7R9W973</accession>
<name>A0A7R9W973_9STRA</name>
<dbReference type="InterPro" id="IPR029063">
    <property type="entry name" value="SAM-dependent_MTases_sf"/>
</dbReference>
<organism evidence="3">
    <name type="scientific">Pseudictyota dubia</name>
    <dbReference type="NCBI Taxonomy" id="2749911"/>
    <lineage>
        <taxon>Eukaryota</taxon>
        <taxon>Sar</taxon>
        <taxon>Stramenopiles</taxon>
        <taxon>Ochrophyta</taxon>
        <taxon>Bacillariophyta</taxon>
        <taxon>Mediophyceae</taxon>
        <taxon>Biddulphiophycidae</taxon>
        <taxon>Eupodiscales</taxon>
        <taxon>Odontellaceae</taxon>
        <taxon>Pseudictyota</taxon>
    </lineage>
</organism>
<dbReference type="PANTHER" id="PTHR43591">
    <property type="entry name" value="METHYLTRANSFERASE"/>
    <property type="match status" value="1"/>
</dbReference>
<feature type="region of interest" description="Disordered" evidence="1">
    <location>
        <begin position="214"/>
        <end position="241"/>
    </location>
</feature>
<sequence>MTEDGNITEEKKNMKDSCWQQGNTEAAQHYFDHVSRFTELHAYDLIQALYPQIIKAKTILDIGCGPGTFALAYVRTFPKGILGQTLICSDLSPGMVQCAKNIMKERLPSKYATKFQFQVEDGSELNAVADDSIDVVVSVFGIFIIPDYMQTLEAIRRVLRQPSSDESDHNRHGGIFGTAVWTMTDHRRALKSEGFGPSFHELIEESLQELTTLSDKPDIEGNDGNTADDGNSTTKNNSMTLPPWKRWFDPERCRQMVVVDANYQASSYQVIRSYHSTIFQSPAALWDMIATNPMSKVKDAAPDRIAKVQVNLQNEFLTSSLDNNNDKSSETERETHTGPVIVGTASNLVLARPC</sequence>
<evidence type="ECO:0000313" key="3">
    <source>
        <dbReference type="EMBL" id="CAD8316753.1"/>
    </source>
</evidence>
<dbReference type="GO" id="GO:0008168">
    <property type="term" value="F:methyltransferase activity"/>
    <property type="evidence" value="ECO:0007669"/>
    <property type="project" value="TreeGrafter"/>
</dbReference>
<dbReference type="Pfam" id="PF13649">
    <property type="entry name" value="Methyltransf_25"/>
    <property type="match status" value="1"/>
</dbReference>
<dbReference type="CDD" id="cd02440">
    <property type="entry name" value="AdoMet_MTases"/>
    <property type="match status" value="1"/>
</dbReference>
<reference evidence="3" key="1">
    <citation type="submission" date="2021-01" db="EMBL/GenBank/DDBJ databases">
        <authorList>
            <person name="Corre E."/>
            <person name="Pelletier E."/>
            <person name="Niang G."/>
            <person name="Scheremetjew M."/>
            <person name="Finn R."/>
            <person name="Kale V."/>
            <person name="Holt S."/>
            <person name="Cochrane G."/>
            <person name="Meng A."/>
            <person name="Brown T."/>
            <person name="Cohen L."/>
        </authorList>
    </citation>
    <scope>NUCLEOTIDE SEQUENCE</scope>
    <source>
        <strain evidence="3">CCMP147</strain>
    </source>
</reference>
<feature type="domain" description="Methyltransferase" evidence="2">
    <location>
        <begin position="59"/>
        <end position="161"/>
    </location>
</feature>
<dbReference type="Gene3D" id="3.40.50.150">
    <property type="entry name" value="Vaccinia Virus protein VP39"/>
    <property type="match status" value="1"/>
</dbReference>